<evidence type="ECO:0000313" key="1">
    <source>
        <dbReference type="EMBL" id="KAG5277821.1"/>
    </source>
</evidence>
<dbReference type="EMBL" id="JADWDJ010000007">
    <property type="protein sequence ID" value="KAG5277821.1"/>
    <property type="molecule type" value="Genomic_DNA"/>
</dbReference>
<dbReference type="Proteomes" id="UP000823561">
    <property type="component" value="Chromosome 7"/>
</dbReference>
<proteinExistence type="predicted"/>
<protein>
    <submittedName>
        <fullName evidence="1">Uncharacterized protein</fullName>
    </submittedName>
</protein>
<dbReference type="AlphaFoldDB" id="A0AAV6GWA5"/>
<organism evidence="1 2">
    <name type="scientific">Alosa alosa</name>
    <name type="common">allis shad</name>
    <dbReference type="NCBI Taxonomy" id="278164"/>
    <lineage>
        <taxon>Eukaryota</taxon>
        <taxon>Metazoa</taxon>
        <taxon>Chordata</taxon>
        <taxon>Craniata</taxon>
        <taxon>Vertebrata</taxon>
        <taxon>Euteleostomi</taxon>
        <taxon>Actinopterygii</taxon>
        <taxon>Neopterygii</taxon>
        <taxon>Teleostei</taxon>
        <taxon>Clupei</taxon>
        <taxon>Clupeiformes</taxon>
        <taxon>Clupeoidei</taxon>
        <taxon>Clupeidae</taxon>
        <taxon>Alosa</taxon>
    </lineage>
</organism>
<comment type="caution">
    <text evidence="1">The sequence shown here is derived from an EMBL/GenBank/DDBJ whole genome shotgun (WGS) entry which is preliminary data.</text>
</comment>
<accession>A0AAV6GWA5</accession>
<name>A0AAV6GWA5_9TELE</name>
<keyword evidence="2" id="KW-1185">Reference proteome</keyword>
<evidence type="ECO:0000313" key="2">
    <source>
        <dbReference type="Proteomes" id="UP000823561"/>
    </source>
</evidence>
<gene>
    <name evidence="1" type="ORF">AALO_G00091760</name>
</gene>
<reference evidence="1" key="1">
    <citation type="submission" date="2020-10" db="EMBL/GenBank/DDBJ databases">
        <title>Chromosome-scale genome assembly of the Allis shad, Alosa alosa.</title>
        <authorList>
            <person name="Margot Z."/>
            <person name="Christophe K."/>
            <person name="Cabau C."/>
            <person name="Louis A."/>
            <person name="Berthelot C."/>
            <person name="Parey E."/>
            <person name="Roest Crollius H."/>
            <person name="Montfort J."/>
            <person name="Robinson-Rechavi M."/>
            <person name="Bucao C."/>
            <person name="Bouchez O."/>
            <person name="Gislard M."/>
            <person name="Lluch J."/>
            <person name="Milhes M."/>
            <person name="Lampietro C."/>
            <person name="Lopez Roques C."/>
            <person name="Donnadieu C."/>
            <person name="Braasch I."/>
            <person name="Desvignes T."/>
            <person name="Postlethwait J."/>
            <person name="Bobe J."/>
            <person name="Guiguen Y."/>
        </authorList>
    </citation>
    <scope>NUCLEOTIDE SEQUENCE</scope>
    <source>
        <strain evidence="1">M-15738</strain>
        <tissue evidence="1">Blood</tissue>
    </source>
</reference>
<sequence length="96" mass="11081">MCKARICPHNIWVAHEQPKSYNSVNWRFFLRQARFADAYGAWLCTSESPLTGTAAWHRVQRAPGMEVNLVCFSTARTKWKAEIHVAGRTKMIPYKV</sequence>